<gene>
    <name evidence="3" type="ORF">EXM22_09260</name>
</gene>
<keyword evidence="1" id="KW-0472">Membrane</keyword>
<organism evidence="3 4">
    <name type="scientific">Oceanispirochaeta crateris</name>
    <dbReference type="NCBI Taxonomy" id="2518645"/>
    <lineage>
        <taxon>Bacteria</taxon>
        <taxon>Pseudomonadati</taxon>
        <taxon>Spirochaetota</taxon>
        <taxon>Spirochaetia</taxon>
        <taxon>Spirochaetales</taxon>
        <taxon>Spirochaetaceae</taxon>
        <taxon>Oceanispirochaeta</taxon>
    </lineage>
</organism>
<dbReference type="OrthoDB" id="1807861at2"/>
<name>A0A5C1QJ28_9SPIO</name>
<dbReference type="InterPro" id="IPR009936">
    <property type="entry name" value="DUF1468"/>
</dbReference>
<feature type="domain" description="DUF1468" evidence="2">
    <location>
        <begin position="7"/>
        <end position="156"/>
    </location>
</feature>
<dbReference type="Proteomes" id="UP000324209">
    <property type="component" value="Chromosome"/>
</dbReference>
<feature type="transmembrane region" description="Helical" evidence="1">
    <location>
        <begin position="39"/>
        <end position="58"/>
    </location>
</feature>
<evidence type="ECO:0000313" key="3">
    <source>
        <dbReference type="EMBL" id="QEN08165.1"/>
    </source>
</evidence>
<evidence type="ECO:0000259" key="2">
    <source>
        <dbReference type="Pfam" id="PF07331"/>
    </source>
</evidence>
<dbReference type="KEGG" id="ock:EXM22_09260"/>
<keyword evidence="1" id="KW-0812">Transmembrane</keyword>
<keyword evidence="4" id="KW-1185">Reference proteome</keyword>
<evidence type="ECO:0000313" key="4">
    <source>
        <dbReference type="Proteomes" id="UP000324209"/>
    </source>
</evidence>
<dbReference type="RefSeq" id="WP_149486245.1">
    <property type="nucleotide sequence ID" value="NZ_CP036150.1"/>
</dbReference>
<feature type="transmembrane region" description="Helical" evidence="1">
    <location>
        <begin position="106"/>
        <end position="125"/>
    </location>
</feature>
<proteinExistence type="predicted"/>
<dbReference type="Pfam" id="PF07331">
    <property type="entry name" value="TctB"/>
    <property type="match status" value="1"/>
</dbReference>
<reference evidence="3 4" key="1">
    <citation type="submission" date="2019-02" db="EMBL/GenBank/DDBJ databases">
        <title>Complete Genome Sequence and Methylome Analysis of free living Spirochaetas.</title>
        <authorList>
            <person name="Fomenkov A."/>
            <person name="Dubinina G."/>
            <person name="Leshcheva N."/>
            <person name="Mikheeva N."/>
            <person name="Grabovich M."/>
            <person name="Vincze T."/>
            <person name="Roberts R.J."/>
        </authorList>
    </citation>
    <scope>NUCLEOTIDE SEQUENCE [LARGE SCALE GENOMIC DNA]</scope>
    <source>
        <strain evidence="3 4">K2</strain>
    </source>
</reference>
<feature type="transmembrane region" description="Helical" evidence="1">
    <location>
        <begin position="132"/>
        <end position="151"/>
    </location>
</feature>
<evidence type="ECO:0000256" key="1">
    <source>
        <dbReference type="SAM" id="Phobius"/>
    </source>
</evidence>
<accession>A0A5C1QJ28</accession>
<sequence length="161" mass="17773">MNKKDLIASAVFLVIAVSVYTYASSFPIKEGTVLAMNAGFYPRFISAILGLLSILLMVESLKKKEAPEDCPVPNTTPFYKSRGGFNLLLTIVMLICYPFLLQGLGFASAAFVFILTLIIVLTGDVRKKIPSILLVSLVLTVVMYFIFKVFLRIPFPQGILI</sequence>
<feature type="transmembrane region" description="Helical" evidence="1">
    <location>
        <begin position="83"/>
        <end position="100"/>
    </location>
</feature>
<protein>
    <submittedName>
        <fullName evidence="3">Tripartite tricarboxylate transporter TctB family protein</fullName>
    </submittedName>
</protein>
<keyword evidence="1" id="KW-1133">Transmembrane helix</keyword>
<dbReference type="AlphaFoldDB" id="A0A5C1QJ28"/>
<dbReference type="EMBL" id="CP036150">
    <property type="protein sequence ID" value="QEN08165.1"/>
    <property type="molecule type" value="Genomic_DNA"/>
</dbReference>